<dbReference type="InterPro" id="IPR029058">
    <property type="entry name" value="AB_hydrolase_fold"/>
</dbReference>
<proteinExistence type="predicted"/>
<dbReference type="Pfam" id="PF01738">
    <property type="entry name" value="DLH"/>
    <property type="match status" value="1"/>
</dbReference>
<evidence type="ECO:0000256" key="2">
    <source>
        <dbReference type="SAM" id="SignalP"/>
    </source>
</evidence>
<keyword evidence="2" id="KW-0732">Signal</keyword>
<dbReference type="Gene3D" id="3.40.50.1820">
    <property type="entry name" value="alpha/beta hydrolase"/>
    <property type="match status" value="1"/>
</dbReference>
<feature type="signal peptide" evidence="2">
    <location>
        <begin position="1"/>
        <end position="23"/>
    </location>
</feature>
<organism evidence="4 5">
    <name type="scientific">Photobacterium indicum</name>
    <dbReference type="NCBI Taxonomy" id="81447"/>
    <lineage>
        <taxon>Bacteria</taxon>
        <taxon>Pseudomonadati</taxon>
        <taxon>Pseudomonadota</taxon>
        <taxon>Gammaproteobacteria</taxon>
        <taxon>Vibrionales</taxon>
        <taxon>Vibrionaceae</taxon>
        <taxon>Photobacterium</taxon>
    </lineage>
</organism>
<dbReference type="InterPro" id="IPR002925">
    <property type="entry name" value="Dienelactn_hydro"/>
</dbReference>
<protein>
    <recommendedName>
        <fullName evidence="3">Dienelactone hydrolase domain-containing protein</fullName>
    </recommendedName>
</protein>
<evidence type="ECO:0000313" key="5">
    <source>
        <dbReference type="Proteomes" id="UP000241803"/>
    </source>
</evidence>
<dbReference type="InterPro" id="IPR050261">
    <property type="entry name" value="FrsA_esterase"/>
</dbReference>
<evidence type="ECO:0000313" key="4">
    <source>
        <dbReference type="EMBL" id="PSV49523.1"/>
    </source>
</evidence>
<accession>A0A2T3LDQ9</accession>
<keyword evidence="1" id="KW-0378">Hydrolase</keyword>
<evidence type="ECO:0000259" key="3">
    <source>
        <dbReference type="Pfam" id="PF01738"/>
    </source>
</evidence>
<dbReference type="RefSeq" id="WP_107252156.1">
    <property type="nucleotide sequence ID" value="NZ_PYOC01000001.1"/>
</dbReference>
<dbReference type="SUPFAM" id="SSF53474">
    <property type="entry name" value="alpha/beta-Hydrolases"/>
    <property type="match status" value="1"/>
</dbReference>
<dbReference type="Proteomes" id="UP000241803">
    <property type="component" value="Unassembled WGS sequence"/>
</dbReference>
<comment type="caution">
    <text evidence="4">The sequence shown here is derived from an EMBL/GenBank/DDBJ whole genome shotgun (WGS) entry which is preliminary data.</text>
</comment>
<dbReference type="PANTHER" id="PTHR22946:SF9">
    <property type="entry name" value="POLYKETIDE TRANSFERASE AF380"/>
    <property type="match status" value="1"/>
</dbReference>
<feature type="chain" id="PRO_5015699287" description="Dienelactone hydrolase domain-containing protein" evidence="2">
    <location>
        <begin position="24"/>
        <end position="284"/>
    </location>
</feature>
<dbReference type="PANTHER" id="PTHR22946">
    <property type="entry name" value="DIENELACTONE HYDROLASE DOMAIN-CONTAINING PROTEIN-RELATED"/>
    <property type="match status" value="1"/>
</dbReference>
<gene>
    <name evidence="4" type="ORF">C9J47_02850</name>
</gene>
<evidence type="ECO:0000256" key="1">
    <source>
        <dbReference type="ARBA" id="ARBA00022801"/>
    </source>
</evidence>
<keyword evidence="5" id="KW-1185">Reference proteome</keyword>
<name>A0A2T3LDQ9_9GAMM</name>
<dbReference type="EMBL" id="PYOC01000001">
    <property type="protein sequence ID" value="PSV49523.1"/>
    <property type="molecule type" value="Genomic_DNA"/>
</dbReference>
<sequence length="284" mass="31502">MAAIKNVFIVGAVCLTIANSALANNVGQSVQIPMKDEGLLWNSNINLEATLYKPEGEGPFPTVIFNHGSTGPNVIPEDHTINPWGFGEYLVNKNIALLIPMRRGRGQSEGSYKERYTCDPKGIEEGLDYAMQSLDASYDYLLNQPWVDKEKVLLTGNSRGGILSLAYASEHPDAFSGVINFSGGWVDDSCNNNNTSMNIPIFENAGSTFKAPALFIYGRSDSYYSDTTIESFARSYEKSGGNVDFKFYQLGKNVSGHDVFYKYGHLWSYVVDQYLTDIQFDVRP</sequence>
<dbReference type="GO" id="GO:0052689">
    <property type="term" value="F:carboxylic ester hydrolase activity"/>
    <property type="evidence" value="ECO:0007669"/>
    <property type="project" value="UniProtKB-ARBA"/>
</dbReference>
<reference evidence="4 5" key="1">
    <citation type="submission" date="2018-03" db="EMBL/GenBank/DDBJ databases">
        <title>Whole genome sequencing of Histamine producing bacteria.</title>
        <authorList>
            <person name="Butler K."/>
        </authorList>
    </citation>
    <scope>NUCLEOTIDE SEQUENCE [LARGE SCALE GENOMIC DNA]</scope>
    <source>
        <strain evidence="4 5">ATCC 19614</strain>
    </source>
</reference>
<feature type="domain" description="Dienelactone hydrolase" evidence="3">
    <location>
        <begin position="107"/>
        <end position="249"/>
    </location>
</feature>
<dbReference type="AlphaFoldDB" id="A0A2T3LDQ9"/>